<dbReference type="Proteomes" id="UP000077069">
    <property type="component" value="Unassembled WGS sequence"/>
</dbReference>
<proteinExistence type="predicted"/>
<name>A0A177CLL1_9PLEO</name>
<dbReference type="RefSeq" id="XP_018038768.1">
    <property type="nucleotide sequence ID" value="XM_018181851.1"/>
</dbReference>
<dbReference type="InParanoid" id="A0A177CLL1"/>
<dbReference type="GeneID" id="28765337"/>
<evidence type="ECO:0000313" key="1">
    <source>
        <dbReference type="EMBL" id="OAG08403.1"/>
    </source>
</evidence>
<dbReference type="AlphaFoldDB" id="A0A177CLL1"/>
<evidence type="ECO:0000313" key="2">
    <source>
        <dbReference type="Proteomes" id="UP000077069"/>
    </source>
</evidence>
<reference evidence="1 2" key="1">
    <citation type="submission" date="2016-05" db="EMBL/GenBank/DDBJ databases">
        <title>Comparative analysis of secretome profiles of manganese(II)-oxidizing ascomycete fungi.</title>
        <authorList>
            <consortium name="DOE Joint Genome Institute"/>
            <person name="Zeiner C.A."/>
            <person name="Purvine S.O."/>
            <person name="Zink E.M."/>
            <person name="Wu S."/>
            <person name="Pasa-Tolic L."/>
            <person name="Chaput D.L."/>
            <person name="Haridas S."/>
            <person name="Grigoriev I.V."/>
            <person name="Santelli C.M."/>
            <person name="Hansel C.M."/>
        </authorList>
    </citation>
    <scope>NUCLEOTIDE SEQUENCE [LARGE SCALE GENOMIC DNA]</scope>
    <source>
        <strain evidence="1 2">AP3s5-JAC2a</strain>
    </source>
</reference>
<sequence>MANTSSWRGFCTVYINLAQGLHQEAAKAASHDTQNRRNQRLAMPRRDIAVRDENIAEKDVLIAQQEDTIKAQHEESLIKLYGEDREMVKKIYREDREARESLVRATIEAVDRELSAAIYDGALSSDGEPNDDGEGVIAAERDDAVLQVVAGQQVEPRYILGEASGLSHCFHVTPRRSYEDGCRYCWSKETISQILSRGHGIRGQ</sequence>
<organism evidence="1 2">
    <name type="scientific">Paraphaeosphaeria sporulosa</name>
    <dbReference type="NCBI Taxonomy" id="1460663"/>
    <lineage>
        <taxon>Eukaryota</taxon>
        <taxon>Fungi</taxon>
        <taxon>Dikarya</taxon>
        <taxon>Ascomycota</taxon>
        <taxon>Pezizomycotina</taxon>
        <taxon>Dothideomycetes</taxon>
        <taxon>Pleosporomycetidae</taxon>
        <taxon>Pleosporales</taxon>
        <taxon>Massarineae</taxon>
        <taxon>Didymosphaeriaceae</taxon>
        <taxon>Paraphaeosphaeria</taxon>
    </lineage>
</organism>
<accession>A0A177CLL1</accession>
<keyword evidence="2" id="KW-1185">Reference proteome</keyword>
<dbReference type="EMBL" id="KV441550">
    <property type="protein sequence ID" value="OAG08403.1"/>
    <property type="molecule type" value="Genomic_DNA"/>
</dbReference>
<gene>
    <name evidence="1" type="ORF">CC84DRAFT_1203789</name>
</gene>
<protein>
    <submittedName>
        <fullName evidence="1">Uncharacterized protein</fullName>
    </submittedName>
</protein>